<dbReference type="OrthoDB" id="6504658at2"/>
<evidence type="ECO:0000313" key="2">
    <source>
        <dbReference type="Proteomes" id="UP000183656"/>
    </source>
</evidence>
<dbReference type="STRING" id="343013.SAMN04489707_100617"/>
<protein>
    <submittedName>
        <fullName evidence="1">Uncharacterized protein</fullName>
    </submittedName>
</protein>
<keyword evidence="2" id="KW-1185">Reference proteome</keyword>
<gene>
    <name evidence="1" type="ORF">SAMN04489707_100617</name>
</gene>
<name>A0A1I7GLE7_9BURK</name>
<accession>A0A1I7GLE7</accession>
<dbReference type="RefSeq" id="WP_054257174.1">
    <property type="nucleotide sequence ID" value="NZ_CYIG01000032.1"/>
</dbReference>
<sequence length="159" mass="16924">MPHTTAHTAVFDLQLASDHLRLVPPPPAPPYAAPLGWGTVVQAFGPRMPTALALEHAIAIVEDAVMPATRVLPGTAYVLRTASPLLREVALTAGADLAARPARLSRAAVENLFSRLDSQAHRPGHADPALPQRPDFAAALLILREALHHWGSEWIDVGG</sequence>
<evidence type="ECO:0000313" key="1">
    <source>
        <dbReference type="EMBL" id="SFU49255.1"/>
    </source>
</evidence>
<dbReference type="Proteomes" id="UP000183656">
    <property type="component" value="Unassembled WGS sequence"/>
</dbReference>
<organism evidence="1 2">
    <name type="scientific">Paenacidovorax caeni</name>
    <dbReference type="NCBI Taxonomy" id="343013"/>
    <lineage>
        <taxon>Bacteria</taxon>
        <taxon>Pseudomonadati</taxon>
        <taxon>Pseudomonadota</taxon>
        <taxon>Betaproteobacteria</taxon>
        <taxon>Burkholderiales</taxon>
        <taxon>Comamonadaceae</taxon>
        <taxon>Paenacidovorax</taxon>
    </lineage>
</organism>
<dbReference type="AlphaFoldDB" id="A0A1I7GLE7"/>
<reference evidence="1 2" key="1">
    <citation type="submission" date="2016-10" db="EMBL/GenBank/DDBJ databases">
        <authorList>
            <person name="de Groot N.N."/>
        </authorList>
    </citation>
    <scope>NUCLEOTIDE SEQUENCE [LARGE SCALE GENOMIC DNA]</scope>
    <source>
        <strain evidence="1 2">R-24608</strain>
    </source>
</reference>
<proteinExistence type="predicted"/>
<dbReference type="EMBL" id="FPBX01000006">
    <property type="protein sequence ID" value="SFU49255.1"/>
    <property type="molecule type" value="Genomic_DNA"/>
</dbReference>